<organism evidence="1 2">
    <name type="scientific">Panagrolaimus sp. ES5</name>
    <dbReference type="NCBI Taxonomy" id="591445"/>
    <lineage>
        <taxon>Eukaryota</taxon>
        <taxon>Metazoa</taxon>
        <taxon>Ecdysozoa</taxon>
        <taxon>Nematoda</taxon>
        <taxon>Chromadorea</taxon>
        <taxon>Rhabditida</taxon>
        <taxon>Tylenchina</taxon>
        <taxon>Panagrolaimomorpha</taxon>
        <taxon>Panagrolaimoidea</taxon>
        <taxon>Panagrolaimidae</taxon>
        <taxon>Panagrolaimus</taxon>
    </lineage>
</organism>
<evidence type="ECO:0000313" key="2">
    <source>
        <dbReference type="WBParaSite" id="ES5_v2.g12275.t1"/>
    </source>
</evidence>
<evidence type="ECO:0000313" key="1">
    <source>
        <dbReference type="Proteomes" id="UP000887579"/>
    </source>
</evidence>
<proteinExistence type="predicted"/>
<dbReference type="WBParaSite" id="ES5_v2.g12275.t1">
    <property type="protein sequence ID" value="ES5_v2.g12275.t1"/>
    <property type="gene ID" value="ES5_v2.g12275"/>
</dbReference>
<name>A0AC34F5B6_9BILA</name>
<sequence>MATLGRKDAYPLENYKRGTRVWLRDNEHVWLRAALEEDLKFTTQTFKLKREIDDEIVEEKFDPDALPFLANPEILIGKDDLTNMSYLHEPAVLHNLRFRFEKKKAIYTYCGIVLVAINPYADCSQLYSDDVISIYGNSGNQARGNLDPHIFAISAEAYYDMREYEKNQSIIVSGESGAGKTVSAKFVMKYLANVAGSKKPRRSSDGSPGIESRVLASNPIMESIGNAKTIRNDNSSRFGKFIQINFAEDYSIAGAEMKTYLLEKSRVVFQSKNERNYHVFYQMCAASTHPLLSKLDLLSSEDYLYTNQGQDPFIPGVDDQKDFGELTKAFDMLKIDQKRQAEIFQIFAGVLLLGNLQFEPTGNGEQSTISRSSSSIIDKLCDQSIFNVESNPLKTWLSAREIRAGSEVVRKHLNVNDASANRDALAKMIYACMFNWIVDKINESLDHQHNASKSSLRVKASKFIGVLDIYGFETFDINSFEQFCINYANEKLQQQFNQHVFKLEQQEYEREEISWVRIDFYDNQPCIDLIEAQPNGIISYLDEQCKMGRGSDEDWLNLMKNCPKLKKSSHLVMPKFKDPSFLVKHFAADVSYRIDGFLEKNKDTVNEQLLGVFAKTQFAFLKEVIHHVLDTSSTGAKRKKTVAIQFKESLSELINVLSVTRPHYVRCIKPNDEKEYFYFEPKRAIQQLRACGVLETVRISAAGYPSRWAYDEFGRRYRVLYPEGKALWKHKPKEFAKLACEKWLEPEKFALGKTKMFFRVGQVARLEKNRQDVLSESAIKIQKIWRGFVARRRYLQMQASIRTIQAATRAFLAYRRLKYLQMHRATICIQAAWRGYQQKQKYNKIRNAIISIQAAFRAREVRRRVLAIRFEKSAVTIQRYFRGFLVRREQIKRIRKIIKVQCCIRRFLAKRQLKKLKAERTTVLFWENKHQSLEKKIIDMQQKLDAMASERNQYAVRCATLDEVKAQCDRLLIEREQLLAIKDVKEMQDIQMKELNDKLIAQASEIENINKKFNEELSAIQDIKEMQDLQLVQLNDQLTSQATEMDEITQKFTDLTILNESYKSQIESLTSNQLKELETLRENYTKMEESYRKIDSQLYVEKEKVKRIESERNEMRQQLASNADLLVSEFTRGSDLRNSMRSISSDGTTVDSATDSQTVIKQYEHIRDLNAKLQSMQREKDRLLNQCMHLQNETNANHFSTKETYDSLKTQDLEMENAKLKRDIADLCMNRGKSGMDDYITQLQETLENRQQENIELRALLANVYERRSGHSPKPEADDYGYHSTENSDDGTNSTTDTYIDDILEKERLLRNTLKENQILATESAAKDEIITELEEQLRNLSNSLTE</sequence>
<reference evidence="2" key="1">
    <citation type="submission" date="2022-11" db="UniProtKB">
        <authorList>
            <consortium name="WormBaseParasite"/>
        </authorList>
    </citation>
    <scope>IDENTIFICATION</scope>
</reference>
<dbReference type="Proteomes" id="UP000887579">
    <property type="component" value="Unplaced"/>
</dbReference>
<accession>A0AC34F5B6</accession>
<protein>
    <submittedName>
        <fullName evidence="2">Myosin motor domain-containing protein</fullName>
    </submittedName>
</protein>